<sequence length="32" mass="3557">MVPLIVLVTVAAAVFVVRLVLTLHDRQAKRNN</sequence>
<accession>A0A4R7VMN4</accession>
<reference evidence="1 2" key="1">
    <citation type="submission" date="2019-03" db="EMBL/GenBank/DDBJ databases">
        <title>Genomic Encyclopedia of Archaeal and Bacterial Type Strains, Phase II (KMG-II): from individual species to whole genera.</title>
        <authorList>
            <person name="Goeker M."/>
        </authorList>
    </citation>
    <scope>NUCLEOTIDE SEQUENCE [LARGE SCALE GENOMIC DNA]</scope>
    <source>
        <strain evidence="1 2">DSM 45499</strain>
    </source>
</reference>
<comment type="caution">
    <text evidence="1">The sequence shown here is derived from an EMBL/GenBank/DDBJ whole genome shotgun (WGS) entry which is preliminary data.</text>
</comment>
<dbReference type="Proteomes" id="UP000294927">
    <property type="component" value="Unassembled WGS sequence"/>
</dbReference>
<keyword evidence="2" id="KW-1185">Reference proteome</keyword>
<evidence type="ECO:0000313" key="1">
    <source>
        <dbReference type="EMBL" id="TDV50883.1"/>
    </source>
</evidence>
<dbReference type="EMBL" id="SOCP01000006">
    <property type="protein sequence ID" value="TDV50883.1"/>
    <property type="molecule type" value="Genomic_DNA"/>
</dbReference>
<evidence type="ECO:0000313" key="2">
    <source>
        <dbReference type="Proteomes" id="UP000294927"/>
    </source>
</evidence>
<organism evidence="1 2">
    <name type="scientific">Actinophytocola oryzae</name>
    <dbReference type="NCBI Taxonomy" id="502181"/>
    <lineage>
        <taxon>Bacteria</taxon>
        <taxon>Bacillati</taxon>
        <taxon>Actinomycetota</taxon>
        <taxon>Actinomycetes</taxon>
        <taxon>Pseudonocardiales</taxon>
        <taxon>Pseudonocardiaceae</taxon>
    </lineage>
</organism>
<dbReference type="AlphaFoldDB" id="A0A4R7VMN4"/>
<name>A0A4R7VMN4_9PSEU</name>
<protein>
    <submittedName>
        <fullName evidence="1">Uncharacterized protein</fullName>
    </submittedName>
</protein>
<gene>
    <name evidence="1" type="ORF">CLV71_106228</name>
</gene>
<proteinExistence type="predicted"/>